<evidence type="ECO:0000313" key="1">
    <source>
        <dbReference type="EMBL" id="ROS04878.1"/>
    </source>
</evidence>
<keyword evidence="2" id="KW-1185">Reference proteome</keyword>
<gene>
    <name evidence="1" type="ORF">EDC56_0394</name>
</gene>
<accession>A0A3N2DYI0</accession>
<dbReference type="Proteomes" id="UP000275394">
    <property type="component" value="Unassembled WGS sequence"/>
</dbReference>
<dbReference type="EMBL" id="RKHR01000003">
    <property type="protein sequence ID" value="ROS04878.1"/>
    <property type="molecule type" value="Genomic_DNA"/>
</dbReference>
<dbReference type="AlphaFoldDB" id="A0A3N2DYI0"/>
<name>A0A3N2DYI0_9GAMM</name>
<protein>
    <submittedName>
        <fullName evidence="1">Uncharacterized protein</fullName>
    </submittedName>
</protein>
<comment type="caution">
    <text evidence="1">The sequence shown here is derived from an EMBL/GenBank/DDBJ whole genome shotgun (WGS) entry which is preliminary data.</text>
</comment>
<organism evidence="1 2">
    <name type="scientific">Sinobacterium caligoides</name>
    <dbReference type="NCBI Taxonomy" id="933926"/>
    <lineage>
        <taxon>Bacteria</taxon>
        <taxon>Pseudomonadati</taxon>
        <taxon>Pseudomonadota</taxon>
        <taxon>Gammaproteobacteria</taxon>
        <taxon>Cellvibrionales</taxon>
        <taxon>Spongiibacteraceae</taxon>
        <taxon>Sinobacterium</taxon>
    </lineage>
</organism>
<dbReference type="RefSeq" id="WP_123710841.1">
    <property type="nucleotide sequence ID" value="NZ_RKHR01000003.1"/>
</dbReference>
<sequence>MRENLINVLIVSCIFAVLLFVTPSRRGEDSSKLSSLPILPPLLTPLPLSSPEPVSLSNMRVITPEVVEYWATVCKDFKSAEVKGRADLQLQEKHGVTLTKDSACDWVYYALPVQDELNLEEYFSNVAQYIDSLKAQNLLLKQELIDRQSAVIKTGKELGEALDEG</sequence>
<reference evidence="1 2" key="1">
    <citation type="submission" date="2018-11" db="EMBL/GenBank/DDBJ databases">
        <title>Genomic Encyclopedia of Type Strains, Phase IV (KMG-IV): sequencing the most valuable type-strain genomes for metagenomic binning, comparative biology and taxonomic classification.</title>
        <authorList>
            <person name="Goeker M."/>
        </authorList>
    </citation>
    <scope>NUCLEOTIDE SEQUENCE [LARGE SCALE GENOMIC DNA]</scope>
    <source>
        <strain evidence="1 2">DSM 100316</strain>
    </source>
</reference>
<proteinExistence type="predicted"/>
<evidence type="ECO:0000313" key="2">
    <source>
        <dbReference type="Proteomes" id="UP000275394"/>
    </source>
</evidence>